<gene>
    <name evidence="2" type="ORF">EGYM00392_LOCUS27310</name>
</gene>
<evidence type="ECO:0000259" key="1">
    <source>
        <dbReference type="PROSITE" id="PS50076"/>
    </source>
</evidence>
<dbReference type="GO" id="GO:0044183">
    <property type="term" value="F:protein folding chaperone"/>
    <property type="evidence" value="ECO:0007669"/>
    <property type="project" value="TreeGrafter"/>
</dbReference>
<dbReference type="PANTHER" id="PTHR43948">
    <property type="entry name" value="DNAJ HOMOLOG SUBFAMILY B"/>
    <property type="match status" value="1"/>
</dbReference>
<dbReference type="SMART" id="SM00271">
    <property type="entry name" value="DnaJ"/>
    <property type="match status" value="1"/>
</dbReference>
<dbReference type="GO" id="GO:0051087">
    <property type="term" value="F:protein-folding chaperone binding"/>
    <property type="evidence" value="ECO:0007669"/>
    <property type="project" value="TreeGrafter"/>
</dbReference>
<dbReference type="SUPFAM" id="SSF46565">
    <property type="entry name" value="Chaperone J-domain"/>
    <property type="match status" value="1"/>
</dbReference>
<sequence length="370" mass="40543">MSDIHSDDYYKVLGVSRDATEQEVARAYKKLALKYHPDKNPDNRDQAEEHFKKVSEAYDCLSDSSKRKTYDQFGKQGLQGGMGPEDEGGMHGGGPGMRFSGGTGMSKEQAEQIFTQFFGGGGMFSMGDDDGTSSFSFMRVPSMGGKKRARRQPGSVDDLFGNMGGSMPFGGMMGADMLFGGMDADSMFGEMPRMGFGGPMRRDRGHTQPNLIPLGTQVVIIGLKSTLEHNGKEATIVQYDAAAERYTVETVTGHVLALKPTNLTQVVGVKLWGLSGKPELNGATGKIAQWNPHKARYEVQVPKLDKILSLKPGNVQLPVSTVVRIEGLSNAARYNGKWGKILDVDMVERRYQVQLDNATQLKVKWENVRV</sequence>
<dbReference type="InterPro" id="IPR036869">
    <property type="entry name" value="J_dom_sf"/>
</dbReference>
<dbReference type="PANTHER" id="PTHR43948:SF10">
    <property type="entry name" value="MRJ, ISOFORM E"/>
    <property type="match status" value="1"/>
</dbReference>
<dbReference type="InterPro" id="IPR018253">
    <property type="entry name" value="DnaJ_domain_CS"/>
</dbReference>
<evidence type="ECO:0000313" key="2">
    <source>
        <dbReference type="EMBL" id="CAD9016201.1"/>
    </source>
</evidence>
<accession>A0A7S1IL73</accession>
<proteinExistence type="predicted"/>
<feature type="domain" description="J" evidence="1">
    <location>
        <begin position="8"/>
        <end position="74"/>
    </location>
</feature>
<dbReference type="PROSITE" id="PS00636">
    <property type="entry name" value="DNAJ_1"/>
    <property type="match status" value="1"/>
</dbReference>
<dbReference type="EMBL" id="HBGA01073142">
    <property type="protein sequence ID" value="CAD9016201.1"/>
    <property type="molecule type" value="Transcribed_RNA"/>
</dbReference>
<protein>
    <recommendedName>
        <fullName evidence="1">J domain-containing protein</fullName>
    </recommendedName>
</protein>
<organism evidence="2">
    <name type="scientific">Eutreptiella gymnastica</name>
    <dbReference type="NCBI Taxonomy" id="73025"/>
    <lineage>
        <taxon>Eukaryota</taxon>
        <taxon>Discoba</taxon>
        <taxon>Euglenozoa</taxon>
        <taxon>Euglenida</taxon>
        <taxon>Spirocuta</taxon>
        <taxon>Euglenophyceae</taxon>
        <taxon>Eutreptiales</taxon>
        <taxon>Eutreptiaceae</taxon>
        <taxon>Eutreptiella</taxon>
    </lineage>
</organism>
<dbReference type="CDD" id="cd06257">
    <property type="entry name" value="DnaJ"/>
    <property type="match status" value="1"/>
</dbReference>
<dbReference type="GO" id="GO:0005634">
    <property type="term" value="C:nucleus"/>
    <property type="evidence" value="ECO:0007669"/>
    <property type="project" value="TreeGrafter"/>
</dbReference>
<dbReference type="PROSITE" id="PS50076">
    <property type="entry name" value="DNAJ_2"/>
    <property type="match status" value="1"/>
</dbReference>
<dbReference type="Pfam" id="PF00226">
    <property type="entry name" value="DnaJ"/>
    <property type="match status" value="1"/>
</dbReference>
<name>A0A7S1IL73_9EUGL</name>
<dbReference type="AlphaFoldDB" id="A0A7S1IL73"/>
<dbReference type="InterPro" id="IPR001623">
    <property type="entry name" value="DnaJ_domain"/>
</dbReference>
<dbReference type="GO" id="GO:0005737">
    <property type="term" value="C:cytoplasm"/>
    <property type="evidence" value="ECO:0007669"/>
    <property type="project" value="TreeGrafter"/>
</dbReference>
<dbReference type="PRINTS" id="PR00625">
    <property type="entry name" value="JDOMAIN"/>
</dbReference>
<dbReference type="Gene3D" id="1.10.287.110">
    <property type="entry name" value="DnaJ domain"/>
    <property type="match status" value="1"/>
</dbReference>
<dbReference type="GO" id="GO:0051082">
    <property type="term" value="F:unfolded protein binding"/>
    <property type="evidence" value="ECO:0007669"/>
    <property type="project" value="TreeGrafter"/>
</dbReference>
<reference evidence="2" key="1">
    <citation type="submission" date="2021-01" db="EMBL/GenBank/DDBJ databases">
        <authorList>
            <person name="Corre E."/>
            <person name="Pelletier E."/>
            <person name="Niang G."/>
            <person name="Scheremetjew M."/>
            <person name="Finn R."/>
            <person name="Kale V."/>
            <person name="Holt S."/>
            <person name="Cochrane G."/>
            <person name="Meng A."/>
            <person name="Brown T."/>
            <person name="Cohen L."/>
        </authorList>
    </citation>
    <scope>NUCLEOTIDE SEQUENCE</scope>
    <source>
        <strain evidence="2">NIES-381</strain>
    </source>
</reference>